<dbReference type="GO" id="GO:0046933">
    <property type="term" value="F:proton-transporting ATP synthase activity, rotational mechanism"/>
    <property type="evidence" value="ECO:0007669"/>
    <property type="project" value="UniProtKB-UniRule"/>
</dbReference>
<evidence type="ECO:0000256" key="8">
    <source>
        <dbReference type="ARBA" id="ARBA00023065"/>
    </source>
</evidence>
<dbReference type="InterPro" id="IPR005864">
    <property type="entry name" value="ATP_synth_F0_bsu_bac"/>
</dbReference>
<keyword evidence="9 13" id="KW-0472">Membrane</keyword>
<evidence type="ECO:0000256" key="6">
    <source>
        <dbReference type="ARBA" id="ARBA00022781"/>
    </source>
</evidence>
<evidence type="ECO:0000313" key="16">
    <source>
        <dbReference type="EMBL" id="SDM50578.1"/>
    </source>
</evidence>
<protein>
    <recommendedName>
        <fullName evidence="13">ATP synthase subunit b</fullName>
    </recommendedName>
    <alternativeName>
        <fullName evidence="13">ATP synthase F(0) sector subunit b</fullName>
    </alternativeName>
    <alternativeName>
        <fullName evidence="13">ATPase subunit I</fullName>
    </alternativeName>
    <alternativeName>
        <fullName evidence="13">F-type ATPase subunit b</fullName>
        <shortName evidence="13">F-ATPase subunit b</shortName>
    </alternativeName>
</protein>
<evidence type="ECO:0000256" key="12">
    <source>
        <dbReference type="ARBA" id="ARBA00037847"/>
    </source>
</evidence>
<dbReference type="Pfam" id="PF00430">
    <property type="entry name" value="ATP-synt_B"/>
    <property type="match status" value="1"/>
</dbReference>
<keyword evidence="4 13" id="KW-0138">CF(0)</keyword>
<name>A0A1G9TSQ0_9FIRM</name>
<organism evidence="16 17">
    <name type="scientific">Romboutsia lituseburensis DSM 797</name>
    <dbReference type="NCBI Taxonomy" id="1121325"/>
    <lineage>
        <taxon>Bacteria</taxon>
        <taxon>Bacillati</taxon>
        <taxon>Bacillota</taxon>
        <taxon>Clostridia</taxon>
        <taxon>Peptostreptococcales</taxon>
        <taxon>Peptostreptococcaceae</taxon>
        <taxon>Romboutsia</taxon>
    </lineage>
</organism>
<evidence type="ECO:0000256" key="4">
    <source>
        <dbReference type="ARBA" id="ARBA00022547"/>
    </source>
</evidence>
<comment type="function">
    <text evidence="11 13">F(1)F(0) ATP synthase produces ATP from ADP in the presence of a proton or sodium gradient. F-type ATPases consist of two structural domains, F(1) containing the extramembraneous catalytic core and F(0) containing the membrane proton channel, linked together by a central stalk and a peripheral stalk. During catalysis, ATP synthesis in the catalytic domain of F(1) is coupled via a rotary mechanism of the central stalk subunits to proton translocation.</text>
</comment>
<keyword evidence="17" id="KW-1185">Reference proteome</keyword>
<evidence type="ECO:0000256" key="15">
    <source>
        <dbReference type="SAM" id="Coils"/>
    </source>
</evidence>
<evidence type="ECO:0000256" key="1">
    <source>
        <dbReference type="ARBA" id="ARBA00005513"/>
    </source>
</evidence>
<dbReference type="AlphaFoldDB" id="A0A1G9TSQ0"/>
<reference evidence="16 17" key="1">
    <citation type="submission" date="2016-10" db="EMBL/GenBank/DDBJ databases">
        <authorList>
            <person name="de Groot N.N."/>
        </authorList>
    </citation>
    <scope>NUCLEOTIDE SEQUENCE [LARGE SCALE GENOMIC DNA]</scope>
    <source>
        <strain evidence="16 17">DSM 797</strain>
    </source>
</reference>
<keyword evidence="2 13" id="KW-0813">Transport</keyword>
<dbReference type="InterPro" id="IPR002146">
    <property type="entry name" value="ATP_synth_b/b'su_bac/chlpt"/>
</dbReference>
<evidence type="ECO:0000256" key="10">
    <source>
        <dbReference type="ARBA" id="ARBA00023310"/>
    </source>
</evidence>
<dbReference type="STRING" id="1121325.SAMN04515677_11374"/>
<gene>
    <name evidence="13" type="primary">atpF</name>
    <name evidence="16" type="ORF">SAMN04515677_11374</name>
</gene>
<keyword evidence="10 13" id="KW-0066">ATP synthesis</keyword>
<dbReference type="GO" id="GO:0012505">
    <property type="term" value="C:endomembrane system"/>
    <property type="evidence" value="ECO:0007669"/>
    <property type="project" value="UniProtKB-SubCell"/>
</dbReference>
<dbReference type="EMBL" id="FNGW01000013">
    <property type="protein sequence ID" value="SDM50578.1"/>
    <property type="molecule type" value="Genomic_DNA"/>
</dbReference>
<dbReference type="RefSeq" id="WP_092727671.1">
    <property type="nucleotide sequence ID" value="NZ_FNGW01000013.1"/>
</dbReference>
<dbReference type="PANTHER" id="PTHR33445">
    <property type="entry name" value="ATP SYNTHASE SUBUNIT B', CHLOROPLASTIC"/>
    <property type="match status" value="1"/>
</dbReference>
<evidence type="ECO:0000256" key="2">
    <source>
        <dbReference type="ARBA" id="ARBA00022448"/>
    </source>
</evidence>
<keyword evidence="5 13" id="KW-0812">Transmembrane</keyword>
<keyword evidence="8 13" id="KW-0406">Ion transport</keyword>
<comment type="subunit">
    <text evidence="13">F-type ATPases have 2 components, F(1) - the catalytic core - and F(0) - the membrane proton channel. F(1) has five subunits: alpha(3), beta(3), gamma(1), delta(1), epsilon(1). F(0) has three main subunits: a(1), b(2) and c(10-14). The alpha and beta chains form an alternating ring which encloses part of the gamma chain. F(1) is attached to F(0) by a central stalk formed by the gamma and epsilon chains, while a peripheral stalk is formed by the delta and b chains.</text>
</comment>
<evidence type="ECO:0000256" key="9">
    <source>
        <dbReference type="ARBA" id="ARBA00023136"/>
    </source>
</evidence>
<dbReference type="SUPFAM" id="SSF81573">
    <property type="entry name" value="F1F0 ATP synthase subunit B, membrane domain"/>
    <property type="match status" value="1"/>
</dbReference>
<keyword evidence="6 13" id="KW-0375">Hydrogen ion transport</keyword>
<dbReference type="Gene3D" id="6.10.250.1580">
    <property type="match status" value="1"/>
</dbReference>
<dbReference type="CDD" id="cd06503">
    <property type="entry name" value="ATP-synt_Fo_b"/>
    <property type="match status" value="1"/>
</dbReference>
<comment type="subcellular location">
    <subcellularLocation>
        <location evidence="13">Cell membrane</location>
        <topology evidence="13">Single-pass membrane protein</topology>
    </subcellularLocation>
    <subcellularLocation>
        <location evidence="12">Endomembrane system</location>
        <topology evidence="12">Single-pass membrane protein</topology>
    </subcellularLocation>
</comment>
<evidence type="ECO:0000256" key="11">
    <source>
        <dbReference type="ARBA" id="ARBA00025198"/>
    </source>
</evidence>
<feature type="transmembrane region" description="Helical" evidence="13">
    <location>
        <begin position="6"/>
        <end position="27"/>
    </location>
</feature>
<evidence type="ECO:0000256" key="13">
    <source>
        <dbReference type="HAMAP-Rule" id="MF_01398"/>
    </source>
</evidence>
<keyword evidence="3 13" id="KW-1003">Cell membrane</keyword>
<proteinExistence type="inferred from homology"/>
<evidence type="ECO:0000313" key="17">
    <source>
        <dbReference type="Proteomes" id="UP000199068"/>
    </source>
</evidence>
<dbReference type="PANTHER" id="PTHR33445:SF1">
    <property type="entry name" value="ATP SYNTHASE SUBUNIT B"/>
    <property type="match status" value="1"/>
</dbReference>
<comment type="function">
    <text evidence="13">Component of the F(0) channel, it forms part of the peripheral stalk, linking F(1) to F(0).</text>
</comment>
<evidence type="ECO:0000256" key="3">
    <source>
        <dbReference type="ARBA" id="ARBA00022475"/>
    </source>
</evidence>
<feature type="coiled-coil region" evidence="15">
    <location>
        <begin position="64"/>
        <end position="132"/>
    </location>
</feature>
<keyword evidence="15" id="KW-0175">Coiled coil</keyword>
<sequence length="166" mass="18968">MEFKPLIGITWELAFQLINTFLVFLLLKKLLFKPVLSVIEAREKDIRENLAEGEKAKSEGLSLKKEYQEKVNSAKNEGQEIIKQATLRAEQKESEIISTAKQEAQSLKEKANKDVEQERQKVMNEIKNDISDIALLAASKVIEKDIDKSKHEELINNFIKEVGEAK</sequence>
<dbReference type="GO" id="GO:0005886">
    <property type="term" value="C:plasma membrane"/>
    <property type="evidence" value="ECO:0007669"/>
    <property type="project" value="UniProtKB-SubCell"/>
</dbReference>
<dbReference type="InterPro" id="IPR050059">
    <property type="entry name" value="ATP_synthase_B_chain"/>
</dbReference>
<evidence type="ECO:0000256" key="14">
    <source>
        <dbReference type="RuleBase" id="RU003848"/>
    </source>
</evidence>
<dbReference type="Proteomes" id="UP000199068">
    <property type="component" value="Unassembled WGS sequence"/>
</dbReference>
<dbReference type="GO" id="GO:0046961">
    <property type="term" value="F:proton-transporting ATPase activity, rotational mechanism"/>
    <property type="evidence" value="ECO:0007669"/>
    <property type="project" value="TreeGrafter"/>
</dbReference>
<dbReference type="NCBIfam" id="TIGR01144">
    <property type="entry name" value="ATP_synt_b"/>
    <property type="match status" value="1"/>
</dbReference>
<accession>A0A1G9TSQ0</accession>
<keyword evidence="7 13" id="KW-1133">Transmembrane helix</keyword>
<evidence type="ECO:0000256" key="7">
    <source>
        <dbReference type="ARBA" id="ARBA00022989"/>
    </source>
</evidence>
<evidence type="ECO:0000256" key="5">
    <source>
        <dbReference type="ARBA" id="ARBA00022692"/>
    </source>
</evidence>
<dbReference type="HAMAP" id="MF_01398">
    <property type="entry name" value="ATP_synth_b_bprime"/>
    <property type="match status" value="1"/>
</dbReference>
<dbReference type="InterPro" id="IPR028987">
    <property type="entry name" value="ATP_synth_B-like_membr_sf"/>
</dbReference>
<dbReference type="GO" id="GO:0045259">
    <property type="term" value="C:proton-transporting ATP synthase complex"/>
    <property type="evidence" value="ECO:0007669"/>
    <property type="project" value="UniProtKB-KW"/>
</dbReference>
<comment type="similarity">
    <text evidence="1 13 14">Belongs to the ATPase B chain family.</text>
</comment>